<feature type="transmembrane region" description="Helical" evidence="1">
    <location>
        <begin position="111"/>
        <end position="136"/>
    </location>
</feature>
<dbReference type="Proteomes" id="UP000287247">
    <property type="component" value="Unassembled WGS sequence"/>
</dbReference>
<evidence type="ECO:0000313" key="2">
    <source>
        <dbReference type="EMBL" id="GBF79994.1"/>
    </source>
</evidence>
<organism evidence="2 3">
    <name type="scientific">Aphanothece sacrum FPU1</name>
    <dbReference type="NCBI Taxonomy" id="1920663"/>
    <lineage>
        <taxon>Bacteria</taxon>
        <taxon>Bacillati</taxon>
        <taxon>Cyanobacteriota</taxon>
        <taxon>Cyanophyceae</taxon>
        <taxon>Oscillatoriophycideae</taxon>
        <taxon>Chroococcales</taxon>
        <taxon>Aphanothecaceae</taxon>
        <taxon>Aphanothece</taxon>
    </lineage>
</organism>
<evidence type="ECO:0008006" key="4">
    <source>
        <dbReference type="Google" id="ProtNLM"/>
    </source>
</evidence>
<reference evidence="3" key="1">
    <citation type="submission" date="2017-05" db="EMBL/GenBank/DDBJ databases">
        <title>Physiological properties and genetic analysis related to exopolysaccharide production of fresh-water unicellular cyanobacterium Aphanothece sacrum, Suizenji Nori, that has been cultured as a food source in Japan.</title>
        <authorList>
            <person name="Kanesaki Y."/>
            <person name="Yoshikawa S."/>
            <person name="Ohki K."/>
        </authorList>
    </citation>
    <scope>NUCLEOTIDE SEQUENCE [LARGE SCALE GENOMIC DNA]</scope>
    <source>
        <strain evidence="3">FPU1</strain>
    </source>
</reference>
<accession>A0A401IFJ7</accession>
<evidence type="ECO:0000313" key="3">
    <source>
        <dbReference type="Proteomes" id="UP000287247"/>
    </source>
</evidence>
<keyword evidence="1" id="KW-1133">Transmembrane helix</keyword>
<keyword evidence="3" id="KW-1185">Reference proteome</keyword>
<feature type="transmembrane region" description="Helical" evidence="1">
    <location>
        <begin position="265"/>
        <end position="280"/>
    </location>
</feature>
<feature type="transmembrane region" description="Helical" evidence="1">
    <location>
        <begin position="21"/>
        <end position="42"/>
    </location>
</feature>
<feature type="transmembrane region" description="Helical" evidence="1">
    <location>
        <begin position="370"/>
        <end position="393"/>
    </location>
</feature>
<protein>
    <recommendedName>
        <fullName evidence="4">O-antigen polymerase</fullName>
    </recommendedName>
</protein>
<feature type="transmembrane region" description="Helical" evidence="1">
    <location>
        <begin position="216"/>
        <end position="233"/>
    </location>
</feature>
<feature type="transmembrane region" description="Helical" evidence="1">
    <location>
        <begin position="292"/>
        <end position="313"/>
    </location>
</feature>
<sequence>MLLVPCVVLAYLFPRWGLLAFLIYLPFAGTMTYAVAGVFKAVGGKVAYTPSYAVFHLAKDGFYFPALLGIIISAKAWPQLLPKIKPLLIAIGLLIISVVLTFFLINLPEKTYMMGLVGVKIFLSYIPLIICGYYWINTQEKLLYLNRVLLTVILIVCSLCLIQYLLLITGICAGNTGLEASAANKASLQAQCFVGGSLLYNPQLNLIRLPGTFVSPWQWSWFLIASSFISYGMSINESSFPWRMVSWSAITTVLIATLISGQRTALLLVPIIYLMLLLLTKNQNKKISIKLGIIAFLSIIIISQFGIVQEAIIDFIRRWQYSPPEKFMFEQFQWLADDRVEFLGYGLGKTASAARNLGQIQLIEIFYVKVIYEIGILGFIAFLCVVTTLTVLTFKAYRSLKNPQLRGLGLCLWVFILFMSYNPYYYPLAVDPVAVYYWFIAGMLLKLPELDQE</sequence>
<comment type="caution">
    <text evidence="2">The sequence shown here is derived from an EMBL/GenBank/DDBJ whole genome shotgun (WGS) entry which is preliminary data.</text>
</comment>
<proteinExistence type="predicted"/>
<keyword evidence="1" id="KW-0812">Transmembrane</keyword>
<keyword evidence="1" id="KW-0472">Membrane</keyword>
<feature type="transmembrane region" description="Helical" evidence="1">
    <location>
        <begin position="148"/>
        <end position="171"/>
    </location>
</feature>
<feature type="transmembrane region" description="Helical" evidence="1">
    <location>
        <begin position="405"/>
        <end position="422"/>
    </location>
</feature>
<evidence type="ECO:0000256" key="1">
    <source>
        <dbReference type="SAM" id="Phobius"/>
    </source>
</evidence>
<name>A0A401IFJ7_APHSA</name>
<dbReference type="AlphaFoldDB" id="A0A401IFJ7"/>
<gene>
    <name evidence="2" type="ORF">AsFPU1_1395</name>
</gene>
<dbReference type="EMBL" id="BDQK01000005">
    <property type="protein sequence ID" value="GBF79994.1"/>
    <property type="molecule type" value="Genomic_DNA"/>
</dbReference>
<feature type="transmembrane region" description="Helical" evidence="1">
    <location>
        <begin position="87"/>
        <end position="105"/>
    </location>
</feature>